<proteinExistence type="predicted"/>
<sequence>MDGMFTFEFEGIWYEVQAESMVAGGDVVELPDGRCLDIICLESDPPQVKSITLVDGPSDVSDPSGRGHGHTGVSWIARLAQ</sequence>
<evidence type="ECO:0000313" key="1">
    <source>
        <dbReference type="EMBL" id="OGC70021.1"/>
    </source>
</evidence>
<dbReference type="Proteomes" id="UP000179113">
    <property type="component" value="Unassembled WGS sequence"/>
</dbReference>
<comment type="caution">
    <text evidence="1">The sequence shown here is derived from an EMBL/GenBank/DDBJ whole genome shotgun (WGS) entry which is preliminary data.</text>
</comment>
<name>A0A1F4WKU5_UNCKA</name>
<accession>A0A1F4WKU5</accession>
<reference evidence="1 2" key="1">
    <citation type="journal article" date="2016" name="Nat. Commun.">
        <title>Thousands of microbial genomes shed light on interconnected biogeochemical processes in an aquifer system.</title>
        <authorList>
            <person name="Anantharaman K."/>
            <person name="Brown C.T."/>
            <person name="Hug L.A."/>
            <person name="Sharon I."/>
            <person name="Castelle C.J."/>
            <person name="Probst A.J."/>
            <person name="Thomas B.C."/>
            <person name="Singh A."/>
            <person name="Wilkins M.J."/>
            <person name="Karaoz U."/>
            <person name="Brodie E.L."/>
            <person name="Williams K.H."/>
            <person name="Hubbard S.S."/>
            <person name="Banfield J.F."/>
        </authorList>
    </citation>
    <scope>NUCLEOTIDE SEQUENCE [LARGE SCALE GENOMIC DNA]</scope>
</reference>
<gene>
    <name evidence="1" type="ORF">A2415_01525</name>
</gene>
<dbReference type="AlphaFoldDB" id="A0A1F4WKU5"/>
<protein>
    <submittedName>
        <fullName evidence="1">Uncharacterized protein</fullName>
    </submittedName>
</protein>
<dbReference type="EMBL" id="MEWA01000011">
    <property type="protein sequence ID" value="OGC70021.1"/>
    <property type="molecule type" value="Genomic_DNA"/>
</dbReference>
<organism evidence="1 2">
    <name type="scientific">candidate division WWE3 bacterium RIFOXYC1_FULL_39_7</name>
    <dbReference type="NCBI Taxonomy" id="1802643"/>
    <lineage>
        <taxon>Bacteria</taxon>
        <taxon>Katanobacteria</taxon>
    </lineage>
</organism>
<evidence type="ECO:0000313" key="2">
    <source>
        <dbReference type="Proteomes" id="UP000179113"/>
    </source>
</evidence>